<dbReference type="Pfam" id="PF05899">
    <property type="entry name" value="Cupin_3"/>
    <property type="match status" value="1"/>
</dbReference>
<dbReference type="GO" id="GO:0051213">
    <property type="term" value="F:dioxygenase activity"/>
    <property type="evidence" value="ECO:0007669"/>
    <property type="project" value="UniProtKB-KW"/>
</dbReference>
<evidence type="ECO:0000313" key="1">
    <source>
        <dbReference type="EMBL" id="AIY16624.1"/>
    </source>
</evidence>
<dbReference type="PANTHER" id="PTHR40943">
    <property type="entry name" value="CYTOPLASMIC PROTEIN-RELATED"/>
    <property type="match status" value="1"/>
</dbReference>
<dbReference type="SUPFAM" id="SSF51182">
    <property type="entry name" value="RmlC-like cupins"/>
    <property type="match status" value="1"/>
</dbReference>
<dbReference type="KEGG" id="psim:KR76_07315"/>
<dbReference type="eggNOG" id="COG3450">
    <property type="taxonomic scope" value="Bacteria"/>
</dbReference>
<dbReference type="InterPro" id="IPR008579">
    <property type="entry name" value="UGlyAH_Cupin_dom"/>
</dbReference>
<organism evidence="1 2">
    <name type="scientific">Nocardioides simplex</name>
    <name type="common">Arthrobacter simplex</name>
    <dbReference type="NCBI Taxonomy" id="2045"/>
    <lineage>
        <taxon>Bacteria</taxon>
        <taxon>Bacillati</taxon>
        <taxon>Actinomycetota</taxon>
        <taxon>Actinomycetes</taxon>
        <taxon>Propionibacteriales</taxon>
        <taxon>Nocardioidaceae</taxon>
        <taxon>Pimelobacter</taxon>
    </lineage>
</organism>
<reference evidence="1 2" key="1">
    <citation type="journal article" date="2015" name="Genome Announc.">
        <title>Complete Genome Sequence of Steroid-Transforming Nocardioides simplex VKM Ac-2033D.</title>
        <authorList>
            <person name="Shtratnikova V.Y."/>
            <person name="Schelkunov M.I."/>
            <person name="Pekov Y.A."/>
            <person name="Fokina V.V."/>
            <person name="Logacheva M.D."/>
            <person name="Sokolov S.L."/>
            <person name="Bragin E.Y."/>
            <person name="Ashapkin V.V."/>
            <person name="Donova M.V."/>
        </authorList>
    </citation>
    <scope>NUCLEOTIDE SEQUENCE [LARGE SCALE GENOMIC DNA]</scope>
    <source>
        <strain evidence="1 2">VKM Ac-2033D</strain>
    </source>
</reference>
<dbReference type="Gene3D" id="2.60.120.10">
    <property type="entry name" value="Jelly Rolls"/>
    <property type="match status" value="1"/>
</dbReference>
<dbReference type="STRING" id="2045.KR76_07315"/>
<accession>A0A0A1DH47</accession>
<protein>
    <submittedName>
        <fullName evidence="1">Putative dioxygenase</fullName>
    </submittedName>
</protein>
<gene>
    <name evidence="1" type="ORF">KR76_07315</name>
</gene>
<dbReference type="RefSeq" id="WP_038677479.1">
    <property type="nucleotide sequence ID" value="NZ_BJMC01000017.1"/>
</dbReference>
<dbReference type="Proteomes" id="UP000030300">
    <property type="component" value="Chromosome"/>
</dbReference>
<keyword evidence="2" id="KW-1185">Reference proteome</keyword>
<dbReference type="AlphaFoldDB" id="A0A0A1DH47"/>
<keyword evidence="1" id="KW-0223">Dioxygenase</keyword>
<proteinExistence type="predicted"/>
<dbReference type="HOGENOM" id="CLU_147448_0_0_11"/>
<name>A0A0A1DH47_NOCSI</name>
<dbReference type="PANTHER" id="PTHR40943:SF1">
    <property type="entry name" value="CYTOPLASMIC PROTEIN"/>
    <property type="match status" value="1"/>
</dbReference>
<keyword evidence="1" id="KW-0560">Oxidoreductase</keyword>
<sequence>MNERHVDVLGADVPHEPVPAADTVAGTPTTGVVELGTFHGVELGIWEITPGVVRDVEADEVFVVLEGEGTVRFVDSGETVDLRPGALVRLDAGERTEWEIRSRLRKLYLA</sequence>
<evidence type="ECO:0000313" key="2">
    <source>
        <dbReference type="Proteomes" id="UP000030300"/>
    </source>
</evidence>
<dbReference type="EMBL" id="CP009896">
    <property type="protein sequence ID" value="AIY16624.1"/>
    <property type="molecule type" value="Genomic_DNA"/>
</dbReference>
<dbReference type="InterPro" id="IPR014710">
    <property type="entry name" value="RmlC-like_jellyroll"/>
</dbReference>
<dbReference type="OrthoDB" id="9799053at2"/>
<dbReference type="InterPro" id="IPR011051">
    <property type="entry name" value="RmlC_Cupin_sf"/>
</dbReference>
<dbReference type="GeneID" id="96608740"/>